<name>Q23Q34_TETTS</name>
<evidence type="ECO:0000313" key="7">
    <source>
        <dbReference type="EMBL" id="EAR98501.2"/>
    </source>
</evidence>
<dbReference type="eggNOG" id="ENOG502R2IE">
    <property type="taxonomic scope" value="Eukaryota"/>
</dbReference>
<dbReference type="PANTHER" id="PTHR31144:SF1">
    <property type="entry name" value="UPF0602 PROTEIN C4ORF47"/>
    <property type="match status" value="1"/>
</dbReference>
<keyword evidence="8" id="KW-1185">Reference proteome</keyword>
<dbReference type="OMA" id="NHEADYE"/>
<dbReference type="KEGG" id="tet:TTHERM_00460500"/>
<dbReference type="GO" id="GO:0005813">
    <property type="term" value="C:centrosome"/>
    <property type="evidence" value="ECO:0007669"/>
    <property type="project" value="UniProtKB-SubCell"/>
</dbReference>
<dbReference type="InParanoid" id="Q23Q34"/>
<dbReference type="GO" id="GO:0005881">
    <property type="term" value="C:cytoplasmic microtubule"/>
    <property type="evidence" value="ECO:0007669"/>
    <property type="project" value="TreeGrafter"/>
</dbReference>
<evidence type="ECO:0000313" key="8">
    <source>
        <dbReference type="Proteomes" id="UP000009168"/>
    </source>
</evidence>
<dbReference type="HOGENOM" id="CLU_051594_0_0_1"/>
<dbReference type="EMBL" id="GG662650">
    <property type="protein sequence ID" value="EAR98501.2"/>
    <property type="molecule type" value="Genomic_DNA"/>
</dbReference>
<dbReference type="Pfam" id="PF15239">
    <property type="entry name" value="CFAP96-like"/>
    <property type="match status" value="1"/>
</dbReference>
<accession>Q23Q34</accession>
<dbReference type="AlphaFoldDB" id="Q23Q34"/>
<protein>
    <recommendedName>
        <fullName evidence="5">Cilia-and flagella-associated protein 96</fullName>
    </recommendedName>
</protein>
<keyword evidence="3" id="KW-0206">Cytoskeleton</keyword>
<comment type="subcellular location">
    <subcellularLocation>
        <location evidence="1">Cytoplasm</location>
        <location evidence="1">Cytoskeleton</location>
        <location evidence="1">Microtubule organizing center</location>
        <location evidence="1">Centrosome</location>
    </subcellularLocation>
</comment>
<feature type="region of interest" description="Disordered" evidence="6">
    <location>
        <begin position="54"/>
        <end position="75"/>
    </location>
</feature>
<dbReference type="InterPro" id="IPR029358">
    <property type="entry name" value="CFAP96"/>
</dbReference>
<evidence type="ECO:0000256" key="1">
    <source>
        <dbReference type="ARBA" id="ARBA00004300"/>
    </source>
</evidence>
<comment type="similarity">
    <text evidence="4">Belongs to the CFAP96 family.</text>
</comment>
<keyword evidence="2" id="KW-0963">Cytoplasm</keyword>
<gene>
    <name evidence="7" type="ORF">TTHERM_00460500</name>
</gene>
<evidence type="ECO:0000256" key="6">
    <source>
        <dbReference type="SAM" id="MobiDB-lite"/>
    </source>
</evidence>
<dbReference type="PANTHER" id="PTHR31144">
    <property type="entry name" value="UPF0602 PROTEIN C4ORF47"/>
    <property type="match status" value="1"/>
</dbReference>
<feature type="compositionally biased region" description="Basic and acidic residues" evidence="6">
    <location>
        <begin position="271"/>
        <end position="285"/>
    </location>
</feature>
<dbReference type="GeneID" id="7824715"/>
<evidence type="ECO:0000256" key="4">
    <source>
        <dbReference type="ARBA" id="ARBA00035656"/>
    </source>
</evidence>
<dbReference type="Proteomes" id="UP000009168">
    <property type="component" value="Unassembled WGS sequence"/>
</dbReference>
<feature type="region of interest" description="Disordered" evidence="6">
    <location>
        <begin position="271"/>
        <end position="292"/>
    </location>
</feature>
<evidence type="ECO:0000256" key="3">
    <source>
        <dbReference type="ARBA" id="ARBA00023212"/>
    </source>
</evidence>
<organism evidence="7 8">
    <name type="scientific">Tetrahymena thermophila (strain SB210)</name>
    <dbReference type="NCBI Taxonomy" id="312017"/>
    <lineage>
        <taxon>Eukaryota</taxon>
        <taxon>Sar</taxon>
        <taxon>Alveolata</taxon>
        <taxon>Ciliophora</taxon>
        <taxon>Intramacronucleata</taxon>
        <taxon>Oligohymenophorea</taxon>
        <taxon>Hymenostomatida</taxon>
        <taxon>Tetrahymenina</taxon>
        <taxon>Tetrahymenidae</taxon>
        <taxon>Tetrahymena</taxon>
    </lineage>
</organism>
<dbReference type="RefSeq" id="XP_001018746.2">
    <property type="nucleotide sequence ID" value="XM_001018746.3"/>
</dbReference>
<dbReference type="OrthoDB" id="283302at2759"/>
<evidence type="ECO:0000256" key="2">
    <source>
        <dbReference type="ARBA" id="ARBA00022490"/>
    </source>
</evidence>
<proteinExistence type="inferred from homology"/>
<sequence length="318" mass="36646">MAQTEREQALETLRQKALQDSDALGSKQRFALFSQPPPLAVGDDSIYKHTIIKKDENGKVPTQPRNMSIKAPQQGKSKSSFFSLLGFTTIGDPYLEPDRISRQYELEKKKLNKQDQVFKPASSYKTIVTSSFEHLADYDNKPKTVKDADGKVITQPKNITTSVTVRQLLKPYPHMVEPYDREREFRKRERDRHIQLLKDKAQFKTYSHGGYNFSPDKKAYGFDGTFPEKKIRDFSPNIFKHDNPFKPSHPTRSGLDGFIGKYPEYKSDPIRQPVRQDHQKQKDSFKINSPTILTRPTPSITIHPVNIRKEIANMSSFK</sequence>
<evidence type="ECO:0000256" key="5">
    <source>
        <dbReference type="ARBA" id="ARBA00035693"/>
    </source>
</evidence>
<reference evidence="8" key="1">
    <citation type="journal article" date="2006" name="PLoS Biol.">
        <title>Macronuclear genome sequence of the ciliate Tetrahymena thermophila, a model eukaryote.</title>
        <authorList>
            <person name="Eisen J.A."/>
            <person name="Coyne R.S."/>
            <person name="Wu M."/>
            <person name="Wu D."/>
            <person name="Thiagarajan M."/>
            <person name="Wortman J.R."/>
            <person name="Badger J.H."/>
            <person name="Ren Q."/>
            <person name="Amedeo P."/>
            <person name="Jones K.M."/>
            <person name="Tallon L.J."/>
            <person name="Delcher A.L."/>
            <person name="Salzberg S.L."/>
            <person name="Silva J.C."/>
            <person name="Haas B.J."/>
            <person name="Majoros W.H."/>
            <person name="Farzad M."/>
            <person name="Carlton J.M."/>
            <person name="Smith R.K. Jr."/>
            <person name="Garg J."/>
            <person name="Pearlman R.E."/>
            <person name="Karrer K.M."/>
            <person name="Sun L."/>
            <person name="Manning G."/>
            <person name="Elde N.C."/>
            <person name="Turkewitz A.P."/>
            <person name="Asai D.J."/>
            <person name="Wilkes D.E."/>
            <person name="Wang Y."/>
            <person name="Cai H."/>
            <person name="Collins K."/>
            <person name="Stewart B.A."/>
            <person name="Lee S.R."/>
            <person name="Wilamowska K."/>
            <person name="Weinberg Z."/>
            <person name="Ruzzo W.L."/>
            <person name="Wloga D."/>
            <person name="Gaertig J."/>
            <person name="Frankel J."/>
            <person name="Tsao C.-C."/>
            <person name="Gorovsky M.A."/>
            <person name="Keeling P.J."/>
            <person name="Waller R.F."/>
            <person name="Patron N.J."/>
            <person name="Cherry J.M."/>
            <person name="Stover N.A."/>
            <person name="Krieger C.J."/>
            <person name="del Toro C."/>
            <person name="Ryder H.F."/>
            <person name="Williamson S.C."/>
            <person name="Barbeau R.A."/>
            <person name="Hamilton E.P."/>
            <person name="Orias E."/>
        </authorList>
    </citation>
    <scope>NUCLEOTIDE SEQUENCE [LARGE SCALE GENOMIC DNA]</scope>
    <source>
        <strain evidence="8">SB210</strain>
    </source>
</reference>